<dbReference type="Gene3D" id="1.10.287.70">
    <property type="match status" value="1"/>
</dbReference>
<evidence type="ECO:0000256" key="1">
    <source>
        <dbReference type="SAM" id="Phobius"/>
    </source>
</evidence>
<dbReference type="Proteomes" id="UP001381693">
    <property type="component" value="Unassembled WGS sequence"/>
</dbReference>
<keyword evidence="1" id="KW-0812">Transmembrane</keyword>
<keyword evidence="3" id="KW-1185">Reference proteome</keyword>
<proteinExistence type="predicted"/>
<keyword evidence="1" id="KW-1133">Transmembrane helix</keyword>
<evidence type="ECO:0000313" key="3">
    <source>
        <dbReference type="Proteomes" id="UP001381693"/>
    </source>
</evidence>
<feature type="transmembrane region" description="Helical" evidence="1">
    <location>
        <begin position="20"/>
        <end position="43"/>
    </location>
</feature>
<reference evidence="2 3" key="1">
    <citation type="submission" date="2023-11" db="EMBL/GenBank/DDBJ databases">
        <title>Halocaridina rubra genome assembly.</title>
        <authorList>
            <person name="Smith C."/>
        </authorList>
    </citation>
    <scope>NUCLEOTIDE SEQUENCE [LARGE SCALE GENOMIC DNA]</scope>
    <source>
        <strain evidence="2">EP-1</strain>
        <tissue evidence="2">Whole</tissue>
    </source>
</reference>
<organism evidence="2 3">
    <name type="scientific">Halocaridina rubra</name>
    <name type="common">Hawaiian red shrimp</name>
    <dbReference type="NCBI Taxonomy" id="373956"/>
    <lineage>
        <taxon>Eukaryota</taxon>
        <taxon>Metazoa</taxon>
        <taxon>Ecdysozoa</taxon>
        <taxon>Arthropoda</taxon>
        <taxon>Crustacea</taxon>
        <taxon>Multicrustacea</taxon>
        <taxon>Malacostraca</taxon>
        <taxon>Eumalacostraca</taxon>
        <taxon>Eucarida</taxon>
        <taxon>Decapoda</taxon>
        <taxon>Pleocyemata</taxon>
        <taxon>Caridea</taxon>
        <taxon>Atyoidea</taxon>
        <taxon>Atyidae</taxon>
        <taxon>Halocaridina</taxon>
    </lineage>
</organism>
<gene>
    <name evidence="2" type="ORF">SK128_007237</name>
</gene>
<comment type="caution">
    <text evidence="2">The sequence shown here is derived from an EMBL/GenBank/DDBJ whole genome shotgun (WGS) entry which is preliminary data.</text>
</comment>
<dbReference type="AlphaFoldDB" id="A0AAN9A0N7"/>
<accession>A0AAN9A0N7</accession>
<keyword evidence="1" id="KW-0472">Membrane</keyword>
<evidence type="ECO:0000313" key="2">
    <source>
        <dbReference type="EMBL" id="KAK7070763.1"/>
    </source>
</evidence>
<name>A0AAN9A0N7_HALRR</name>
<protein>
    <submittedName>
        <fullName evidence="2">Uncharacterized protein</fullName>
    </submittedName>
</protein>
<sequence length="78" mass="8797">MTSVPGKTVAGEHDDQEVESQQIICTVYLLIGSALVAMCFNLMQEETIENLKTFWRNLGCLRKKKTKKKHNDPEEDGG</sequence>
<dbReference type="EMBL" id="JAXCGZ010015243">
    <property type="protein sequence ID" value="KAK7070763.1"/>
    <property type="molecule type" value="Genomic_DNA"/>
</dbReference>